<keyword evidence="1" id="KW-1133">Transmembrane helix</keyword>
<organism evidence="2 4">
    <name type="scientific">Bifidobacterium imperatoris</name>
    <dbReference type="NCBI Taxonomy" id="2020965"/>
    <lineage>
        <taxon>Bacteria</taxon>
        <taxon>Bacillati</taxon>
        <taxon>Actinomycetota</taxon>
        <taxon>Actinomycetes</taxon>
        <taxon>Bifidobacteriales</taxon>
        <taxon>Bifidobacteriaceae</taxon>
        <taxon>Bifidobacterium</taxon>
    </lineage>
</organism>
<dbReference type="AlphaFoldDB" id="A0A2N5IVC4"/>
<dbReference type="Proteomes" id="UP000234855">
    <property type="component" value="Unassembled WGS sequence"/>
</dbReference>
<dbReference type="EMBL" id="CP071591">
    <property type="protein sequence ID" value="QSY57615.1"/>
    <property type="molecule type" value="Genomic_DNA"/>
</dbReference>
<name>A0A2N5IVC4_9BIFI</name>
<reference evidence="2 4" key="1">
    <citation type="submission" date="2017-07" db="EMBL/GenBank/DDBJ databases">
        <title>Bifidobacterium novel species.</title>
        <authorList>
            <person name="Lugli G.A."/>
            <person name="Milani C."/>
            <person name="Duranti S."/>
            <person name="Mangifesta M."/>
        </authorList>
    </citation>
    <scope>NUCLEOTIDE SEQUENCE [LARGE SCALE GENOMIC DNA]</scope>
    <source>
        <strain evidence="2 4">45</strain>
    </source>
</reference>
<evidence type="ECO:0000256" key="1">
    <source>
        <dbReference type="SAM" id="Phobius"/>
    </source>
</evidence>
<sequence length="259" mass="29681">MMNIAINVDATMIIKKKELVMTQPIPQSQVTAQINSLDASAAQHMLDSIKQDRSALTARLTPPRWLYPTIALLIAFDVLSLHISSAFDSWTWNQLSSLRNAYDMALGQASSRNISTEEIDAYFQPLINDMLRYSEYSQWCVWLCLVIDLFCIIIAYQLMRWLANAQGAGSQQGIRVPLLWPWFLTFGVKPMNTRMHILQFFMYIALALYAGLLTYINWNSNNPFRSTWWVMVATALWSMVFVVSETAYDRLAAKTLTEL</sequence>
<dbReference type="Proteomes" id="UP000663067">
    <property type="component" value="Chromosome"/>
</dbReference>
<feature type="transmembrane region" description="Helical" evidence="1">
    <location>
        <begin position="197"/>
        <end position="216"/>
    </location>
</feature>
<feature type="transmembrane region" description="Helical" evidence="1">
    <location>
        <begin position="228"/>
        <end position="248"/>
    </location>
</feature>
<gene>
    <name evidence="3" type="ORF">BLI708_10480</name>
    <name evidence="2" type="ORF">Tam1G_0066</name>
</gene>
<evidence type="ECO:0000313" key="4">
    <source>
        <dbReference type="Proteomes" id="UP000234855"/>
    </source>
</evidence>
<keyword evidence="1" id="KW-0812">Transmembrane</keyword>
<dbReference type="EMBL" id="NMWV01000001">
    <property type="protein sequence ID" value="PLS25915.1"/>
    <property type="molecule type" value="Genomic_DNA"/>
</dbReference>
<reference evidence="3 5" key="2">
    <citation type="submission" date="2021-03" db="EMBL/GenBank/DDBJ databases">
        <title>Genome sequencing of Bifidobacterium imperatoris JCM 32708.</title>
        <authorList>
            <person name="Kim J."/>
        </authorList>
    </citation>
    <scope>NUCLEOTIDE SEQUENCE [LARGE SCALE GENOMIC DNA]</scope>
    <source>
        <strain evidence="3 5">JCM 32708</strain>
    </source>
</reference>
<accession>A0A2N5IVC4</accession>
<protein>
    <submittedName>
        <fullName evidence="2">Uncharacterized protein</fullName>
    </submittedName>
</protein>
<proteinExistence type="predicted"/>
<evidence type="ECO:0000313" key="3">
    <source>
        <dbReference type="EMBL" id="QSY57615.1"/>
    </source>
</evidence>
<evidence type="ECO:0000313" key="2">
    <source>
        <dbReference type="EMBL" id="PLS25915.1"/>
    </source>
</evidence>
<keyword evidence="1" id="KW-0472">Membrane</keyword>
<evidence type="ECO:0000313" key="5">
    <source>
        <dbReference type="Proteomes" id="UP000663067"/>
    </source>
</evidence>
<keyword evidence="5" id="KW-1185">Reference proteome</keyword>
<dbReference type="RefSeq" id="WP_101625030.1">
    <property type="nucleotide sequence ID" value="NZ_CP071591.1"/>
</dbReference>
<feature type="transmembrane region" description="Helical" evidence="1">
    <location>
        <begin position="136"/>
        <end position="156"/>
    </location>
</feature>